<keyword evidence="2" id="KW-0732">Signal</keyword>
<dbReference type="Proteomes" id="UP000578352">
    <property type="component" value="Unassembled WGS sequence"/>
</dbReference>
<feature type="chain" id="PRO_5032898902" evidence="2">
    <location>
        <begin position="32"/>
        <end position="539"/>
    </location>
</feature>
<feature type="region of interest" description="Disordered" evidence="1">
    <location>
        <begin position="255"/>
        <end position="285"/>
    </location>
</feature>
<feature type="compositionally biased region" description="Low complexity" evidence="1">
    <location>
        <begin position="256"/>
        <end position="265"/>
    </location>
</feature>
<evidence type="ECO:0000313" key="3">
    <source>
        <dbReference type="EMBL" id="NYJ25942.1"/>
    </source>
</evidence>
<proteinExistence type="predicted"/>
<evidence type="ECO:0000256" key="1">
    <source>
        <dbReference type="SAM" id="MobiDB-lite"/>
    </source>
</evidence>
<dbReference type="PROSITE" id="PS51318">
    <property type="entry name" value="TAT"/>
    <property type="match status" value="1"/>
</dbReference>
<dbReference type="RefSeq" id="WP_218881289.1">
    <property type="nucleotide sequence ID" value="NZ_BAABEH010000001.1"/>
</dbReference>
<evidence type="ECO:0000313" key="4">
    <source>
        <dbReference type="Proteomes" id="UP000578352"/>
    </source>
</evidence>
<organism evidence="3 4">
    <name type="scientific">Leifsonia shinshuensis</name>
    <dbReference type="NCBI Taxonomy" id="150026"/>
    <lineage>
        <taxon>Bacteria</taxon>
        <taxon>Bacillati</taxon>
        <taxon>Actinomycetota</taxon>
        <taxon>Actinomycetes</taxon>
        <taxon>Micrococcales</taxon>
        <taxon>Microbacteriaceae</taxon>
        <taxon>Leifsonia</taxon>
    </lineage>
</organism>
<evidence type="ECO:0000256" key="2">
    <source>
        <dbReference type="SAM" id="SignalP"/>
    </source>
</evidence>
<gene>
    <name evidence="3" type="ORF">HNR13_004229</name>
</gene>
<feature type="signal peptide" evidence="2">
    <location>
        <begin position="1"/>
        <end position="31"/>
    </location>
</feature>
<sequence>MSSKSRGLRRGLVAVGLAGVAALAVAAPALAQPTDGHGEHGNDEHSVHLTKGDLLVSTSRWTVNPNVVAGQTVLPTGVTAVAGGGYPGILNNDKIDGSFGVTTPISLSELDPRTGSVLQSFEVPSSEAVTSFSSKSELALNQSTRGDTVTFMGYASTPGQLDVSNSNTPGVIDPTNPNPNATYRVVISLGVDGKFTYTETNAYSGNNGRAAILNDSKGAKSIYTAGNAGNGANPQPKGVVLGAGAQILTPSKLPEAAQTPAQPTPVGSFSITQLGRPADKVGKDDNFRGLTVSNNVLYFTKGSGSNGVNTVYFLDTTGTACPSGVGVPAAGAQLPSAGLTADAQTGLLPNNMCILAGFPTTSAKTDTTFFPFGLWFANKDTLYVAQEGDGSDSYNAATGTWTAAASSTTAGLQKYSFDTATQSWKLDYTLQNGLNLGTSYTVAGYPTGTNSYTGLPWAPAVDGLRNINGRVDDDGTVTIWAATSTVSGSGDQGGDPNALVTITDRVRATTPAADEKFHTVIAPANGTVVRGVSFTPGTK</sequence>
<dbReference type="EMBL" id="JACCFL010000001">
    <property type="protein sequence ID" value="NYJ25942.1"/>
    <property type="molecule type" value="Genomic_DNA"/>
</dbReference>
<comment type="caution">
    <text evidence="3">The sequence shown here is derived from an EMBL/GenBank/DDBJ whole genome shotgun (WGS) entry which is preliminary data.</text>
</comment>
<protein>
    <submittedName>
        <fullName evidence="3">Uncharacterized protein</fullName>
    </submittedName>
</protein>
<accession>A0A853CZ90</accession>
<dbReference type="InterPro" id="IPR006311">
    <property type="entry name" value="TAT_signal"/>
</dbReference>
<reference evidence="3 4" key="1">
    <citation type="submission" date="2020-07" db="EMBL/GenBank/DDBJ databases">
        <title>Sequencing the genomes of 1000 actinobacteria strains.</title>
        <authorList>
            <person name="Klenk H.-P."/>
        </authorList>
    </citation>
    <scope>NUCLEOTIDE SEQUENCE [LARGE SCALE GENOMIC DNA]</scope>
    <source>
        <strain evidence="3 4">DSM 15165</strain>
    </source>
</reference>
<dbReference type="AlphaFoldDB" id="A0A853CZ90"/>
<name>A0A853CZ90_9MICO</name>